<keyword evidence="2" id="KW-1185">Reference proteome</keyword>
<accession>A0AAV0ZAD2</accession>
<gene>
    <name evidence="1" type="ORF">VFH_I121680</name>
</gene>
<proteinExistence type="predicted"/>
<dbReference type="EMBL" id="OX451735">
    <property type="protein sequence ID" value="CAI8594058.1"/>
    <property type="molecule type" value="Genomic_DNA"/>
</dbReference>
<dbReference type="AlphaFoldDB" id="A0AAV0ZAD2"/>
<reference evidence="1 2" key="1">
    <citation type="submission" date="2023-01" db="EMBL/GenBank/DDBJ databases">
        <authorList>
            <person name="Kreplak J."/>
        </authorList>
    </citation>
    <scope>NUCLEOTIDE SEQUENCE [LARGE SCALE GENOMIC DNA]</scope>
</reference>
<protein>
    <submittedName>
        <fullName evidence="1">Uncharacterized protein</fullName>
    </submittedName>
</protein>
<evidence type="ECO:0000313" key="1">
    <source>
        <dbReference type="EMBL" id="CAI8594058.1"/>
    </source>
</evidence>
<dbReference type="Proteomes" id="UP001157006">
    <property type="component" value="Chromosome 1S"/>
</dbReference>
<organism evidence="1 2">
    <name type="scientific">Vicia faba</name>
    <name type="common">Broad bean</name>
    <name type="synonym">Faba vulgaris</name>
    <dbReference type="NCBI Taxonomy" id="3906"/>
    <lineage>
        <taxon>Eukaryota</taxon>
        <taxon>Viridiplantae</taxon>
        <taxon>Streptophyta</taxon>
        <taxon>Embryophyta</taxon>
        <taxon>Tracheophyta</taxon>
        <taxon>Spermatophyta</taxon>
        <taxon>Magnoliopsida</taxon>
        <taxon>eudicotyledons</taxon>
        <taxon>Gunneridae</taxon>
        <taxon>Pentapetalae</taxon>
        <taxon>rosids</taxon>
        <taxon>fabids</taxon>
        <taxon>Fabales</taxon>
        <taxon>Fabaceae</taxon>
        <taxon>Papilionoideae</taxon>
        <taxon>50 kb inversion clade</taxon>
        <taxon>NPAAA clade</taxon>
        <taxon>Hologalegina</taxon>
        <taxon>IRL clade</taxon>
        <taxon>Fabeae</taxon>
        <taxon>Vicia</taxon>
    </lineage>
</organism>
<evidence type="ECO:0000313" key="2">
    <source>
        <dbReference type="Proteomes" id="UP001157006"/>
    </source>
</evidence>
<name>A0AAV0ZAD2_VICFA</name>
<sequence>MRVNELIPTLSSERVFIALSAGPRSSMLGHDEVQQRRLSGLTCVWSPACGLLPGQLLRENRCWTRDSRRTVMMTIWTRGQRLPCEHVGKCPTVSSLGCMSLGLGQSTCLRQRL</sequence>